<organism evidence="2 3">
    <name type="scientific">Eumeta variegata</name>
    <name type="common">Bagworm moth</name>
    <name type="synonym">Eumeta japonica</name>
    <dbReference type="NCBI Taxonomy" id="151549"/>
    <lineage>
        <taxon>Eukaryota</taxon>
        <taxon>Metazoa</taxon>
        <taxon>Ecdysozoa</taxon>
        <taxon>Arthropoda</taxon>
        <taxon>Hexapoda</taxon>
        <taxon>Insecta</taxon>
        <taxon>Pterygota</taxon>
        <taxon>Neoptera</taxon>
        <taxon>Endopterygota</taxon>
        <taxon>Lepidoptera</taxon>
        <taxon>Glossata</taxon>
        <taxon>Ditrysia</taxon>
        <taxon>Tineoidea</taxon>
        <taxon>Psychidae</taxon>
        <taxon>Oiketicinae</taxon>
        <taxon>Eumeta</taxon>
    </lineage>
</organism>
<keyword evidence="3" id="KW-1185">Reference proteome</keyword>
<sequence length="316" mass="34741">MSQIRVPTVPYKLVLVSKLKAGQEADSNARSSIEIEDGRGLETKFRIWIRIKSVTWIKITNNTEISIESGNEIGIHSKVYALERNEHNNTNNKTYETIGHTVITRPTKDIQRNLGACHEGSADRHAESCEVRVPARRPAALTAGALTGAPAAAPARAATASLHRTERRGQLPHREGQSMALISVPYRVMSCRSGVDPRRPSAARVRGPPRRPRGRPPRHRGMPPPTDGVRLRYTGESARCHCPRGVQSKVNDRPGVLDIKRHDYSNNVRWMPGALWSKSSFPTNHNTIIMVLAPADIAARGGCPALPPSRSVAAKK</sequence>
<dbReference type="EMBL" id="BGZK01000138">
    <property type="protein sequence ID" value="GBP22306.1"/>
    <property type="molecule type" value="Genomic_DNA"/>
</dbReference>
<feature type="region of interest" description="Disordered" evidence="1">
    <location>
        <begin position="192"/>
        <end position="228"/>
    </location>
</feature>
<evidence type="ECO:0000313" key="2">
    <source>
        <dbReference type="EMBL" id="GBP22306.1"/>
    </source>
</evidence>
<protein>
    <submittedName>
        <fullName evidence="2">Uncharacterized protein</fullName>
    </submittedName>
</protein>
<name>A0A4C1U8T7_EUMVA</name>
<feature type="compositionally biased region" description="Basic residues" evidence="1">
    <location>
        <begin position="207"/>
        <end position="221"/>
    </location>
</feature>
<accession>A0A4C1U8T7</accession>
<reference evidence="2 3" key="1">
    <citation type="journal article" date="2019" name="Commun. Biol.">
        <title>The bagworm genome reveals a unique fibroin gene that provides high tensile strength.</title>
        <authorList>
            <person name="Kono N."/>
            <person name="Nakamura H."/>
            <person name="Ohtoshi R."/>
            <person name="Tomita M."/>
            <person name="Numata K."/>
            <person name="Arakawa K."/>
        </authorList>
    </citation>
    <scope>NUCLEOTIDE SEQUENCE [LARGE SCALE GENOMIC DNA]</scope>
</reference>
<evidence type="ECO:0000313" key="3">
    <source>
        <dbReference type="Proteomes" id="UP000299102"/>
    </source>
</evidence>
<dbReference type="Proteomes" id="UP000299102">
    <property type="component" value="Unassembled WGS sequence"/>
</dbReference>
<dbReference type="AlphaFoldDB" id="A0A4C1U8T7"/>
<comment type="caution">
    <text evidence="2">The sequence shown here is derived from an EMBL/GenBank/DDBJ whole genome shotgun (WGS) entry which is preliminary data.</text>
</comment>
<evidence type="ECO:0000256" key="1">
    <source>
        <dbReference type="SAM" id="MobiDB-lite"/>
    </source>
</evidence>
<proteinExistence type="predicted"/>
<gene>
    <name evidence="2" type="ORF">EVAR_22592_1</name>
</gene>